<dbReference type="PROSITE" id="PS50222">
    <property type="entry name" value="EF_HAND_2"/>
    <property type="match status" value="1"/>
</dbReference>
<proteinExistence type="predicted"/>
<keyword evidence="2" id="KW-0009">Actin-binding</keyword>
<dbReference type="InterPro" id="IPR001589">
    <property type="entry name" value="Actinin_actin-bd_CS"/>
</dbReference>
<dbReference type="Pfam" id="PF00307">
    <property type="entry name" value="CH"/>
    <property type="match status" value="2"/>
</dbReference>
<dbReference type="SUPFAM" id="SSF47473">
    <property type="entry name" value="EF-hand"/>
    <property type="match status" value="1"/>
</dbReference>
<dbReference type="RefSeq" id="XP_007604495.1">
    <property type="nucleotide sequence ID" value="XM_007604433.1"/>
</dbReference>
<keyword evidence="6" id="KW-1185">Reference proteome</keyword>
<feature type="domain" description="Calponin-homology (CH)" evidence="3">
    <location>
        <begin position="11"/>
        <end position="116"/>
    </location>
</feature>
<dbReference type="VEuPathDB" id="MicrosporidiaDB:VICG_01049"/>
<dbReference type="PROSITE" id="PS50021">
    <property type="entry name" value="CH"/>
    <property type="match status" value="2"/>
</dbReference>
<dbReference type="InterPro" id="IPR001715">
    <property type="entry name" value="CH_dom"/>
</dbReference>
<gene>
    <name evidence="5" type="ORF">VICG_01049</name>
</gene>
<evidence type="ECO:0000256" key="2">
    <source>
        <dbReference type="ARBA" id="ARBA00023203"/>
    </source>
</evidence>
<dbReference type="InterPro" id="IPR002048">
    <property type="entry name" value="EF_hand_dom"/>
</dbReference>
<evidence type="ECO:0000256" key="1">
    <source>
        <dbReference type="ARBA" id="ARBA00022737"/>
    </source>
</evidence>
<name>L2GMY2_VITCO</name>
<keyword evidence="1" id="KW-0677">Repeat</keyword>
<evidence type="ECO:0000313" key="5">
    <source>
        <dbReference type="EMBL" id="ELA41865.1"/>
    </source>
</evidence>
<dbReference type="Proteomes" id="UP000011082">
    <property type="component" value="Unassembled WGS sequence"/>
</dbReference>
<dbReference type="PANTHER" id="PTHR11915">
    <property type="entry name" value="SPECTRIN/FILAMIN RELATED CYTOSKELETAL PROTEIN"/>
    <property type="match status" value="1"/>
</dbReference>
<dbReference type="InterPro" id="IPR011992">
    <property type="entry name" value="EF-hand-dom_pair"/>
</dbReference>
<evidence type="ECO:0000259" key="4">
    <source>
        <dbReference type="PROSITE" id="PS50222"/>
    </source>
</evidence>
<dbReference type="InParanoid" id="L2GMY2"/>
<dbReference type="STRING" id="993615.L2GMY2"/>
<dbReference type="PROSITE" id="PS00020">
    <property type="entry name" value="ACTININ_2"/>
    <property type="match status" value="1"/>
</dbReference>
<evidence type="ECO:0000313" key="6">
    <source>
        <dbReference type="Proteomes" id="UP000011082"/>
    </source>
</evidence>
<dbReference type="AlphaFoldDB" id="L2GMY2"/>
<dbReference type="PROSITE" id="PS00019">
    <property type="entry name" value="ACTININ_1"/>
    <property type="match status" value="1"/>
</dbReference>
<evidence type="ECO:0008006" key="7">
    <source>
        <dbReference type="Google" id="ProtNLM"/>
    </source>
</evidence>
<dbReference type="SMART" id="SM00033">
    <property type="entry name" value="CH"/>
    <property type="match status" value="2"/>
</dbReference>
<dbReference type="GO" id="GO:0005509">
    <property type="term" value="F:calcium ion binding"/>
    <property type="evidence" value="ECO:0007669"/>
    <property type="project" value="InterPro"/>
</dbReference>
<dbReference type="SUPFAM" id="SSF47576">
    <property type="entry name" value="Calponin-homology domain, CH-domain"/>
    <property type="match status" value="1"/>
</dbReference>
<dbReference type="GeneID" id="19881760"/>
<sequence>MDELSSGNWKVVQTKTFTKWVNNKLKKAGFDTIDSLFADLSSGIALVNLLNALGKVISKYNTSPHSRIQKMENLKIILDFIKEQNIALVNIGPEDIVDGDQKLILGLIWTLISKLSISDILTSEFFTMKEEILSWAQRVTEEYKNVKIEDLSSSWQDGLGFSAIIHKFRPNLMPDFHSMDPKNKYENCSKAFKIAEEHLEIPKLFDPEDIIDVIRPDERSVMTYLSQFYQKFLSEERQIAAKDKLKNTLKAIDWSIEARNSYERKAEAFLKEKKIVHEKVSALSSILKTVVEELRKIQDTNTDLIVQSAELHLLLNDIQDVHQLMSLKSYHPPERLSVDKIDMSYLNVSSILDLNSIKCEVSEFENTEALELVRVKDISNQIYTISDKESQILAVSSNEPKFNPVHLCSLSKQKAADKLREFFESKKEKLKRFIDLKKASDLMIGDAKKMFKIKDVKKSGLISISDFKKILRALRFEPSLVEDSVASMEGSISSEKMEDVLVRLSYSKMVKSQIVNAFKEIGSSGKLKLDSLLANYSIKGLAQIVGENNEIEVEKILEMVDE</sequence>
<organism evidence="5 6">
    <name type="scientific">Vittaforma corneae (strain ATCC 50505)</name>
    <name type="common">Microsporidian parasite</name>
    <name type="synonym">Nosema corneum</name>
    <dbReference type="NCBI Taxonomy" id="993615"/>
    <lineage>
        <taxon>Eukaryota</taxon>
        <taxon>Fungi</taxon>
        <taxon>Fungi incertae sedis</taxon>
        <taxon>Microsporidia</taxon>
        <taxon>Nosematidae</taxon>
        <taxon>Vittaforma</taxon>
    </lineage>
</organism>
<dbReference type="FunCoup" id="L2GMY2">
    <property type="interactions" value="4"/>
</dbReference>
<feature type="domain" description="EF-hand" evidence="4">
    <location>
        <begin position="442"/>
        <end position="477"/>
    </location>
</feature>
<reference evidence="6" key="1">
    <citation type="submission" date="2011-05" db="EMBL/GenBank/DDBJ databases">
        <title>The genome sequence of Vittaforma corneae strain ATCC 50505.</title>
        <authorList>
            <consortium name="The Broad Institute Genome Sequencing Platform"/>
            <person name="Cuomo C."/>
            <person name="Didier E."/>
            <person name="Bowers L."/>
            <person name="Young S.K."/>
            <person name="Zeng Q."/>
            <person name="Gargeya S."/>
            <person name="Fitzgerald M."/>
            <person name="Haas B."/>
            <person name="Abouelleil A."/>
            <person name="Alvarado L."/>
            <person name="Arachchi H.M."/>
            <person name="Berlin A."/>
            <person name="Chapman S.B."/>
            <person name="Gearin G."/>
            <person name="Goldberg J."/>
            <person name="Griggs A."/>
            <person name="Gujja S."/>
            <person name="Hansen M."/>
            <person name="Heiman D."/>
            <person name="Howarth C."/>
            <person name="Larimer J."/>
            <person name="Lui A."/>
            <person name="MacDonald P.J.P."/>
            <person name="McCowen C."/>
            <person name="Montmayeur A."/>
            <person name="Murphy C."/>
            <person name="Neiman D."/>
            <person name="Pearson M."/>
            <person name="Priest M."/>
            <person name="Roberts A."/>
            <person name="Saif S."/>
            <person name="Shea T."/>
            <person name="Sisk P."/>
            <person name="Stolte C."/>
            <person name="Sykes S."/>
            <person name="Wortman J."/>
            <person name="Nusbaum C."/>
            <person name="Birren B."/>
        </authorList>
    </citation>
    <scope>NUCLEOTIDE SEQUENCE [LARGE SCALE GENOMIC DNA]</scope>
    <source>
        <strain evidence="6">ATCC 50505</strain>
    </source>
</reference>
<dbReference type="HOGENOM" id="CLU_005217_0_2_1"/>
<dbReference type="GO" id="GO:0003779">
    <property type="term" value="F:actin binding"/>
    <property type="evidence" value="ECO:0007669"/>
    <property type="project" value="UniProtKB-KW"/>
</dbReference>
<dbReference type="OMA" id="EIRETHW"/>
<feature type="domain" description="Calponin-homology (CH)" evidence="3">
    <location>
        <begin position="126"/>
        <end position="233"/>
    </location>
</feature>
<dbReference type="Gene3D" id="1.10.418.10">
    <property type="entry name" value="Calponin-like domain"/>
    <property type="match status" value="2"/>
</dbReference>
<dbReference type="InterPro" id="IPR036872">
    <property type="entry name" value="CH_dom_sf"/>
</dbReference>
<evidence type="ECO:0000259" key="3">
    <source>
        <dbReference type="PROSITE" id="PS50021"/>
    </source>
</evidence>
<dbReference type="Gene3D" id="1.10.238.10">
    <property type="entry name" value="EF-hand"/>
    <property type="match status" value="1"/>
</dbReference>
<accession>L2GMY2</accession>
<dbReference type="OrthoDB" id="10017054at2759"/>
<dbReference type="EMBL" id="JH370137">
    <property type="protein sequence ID" value="ELA41865.1"/>
    <property type="molecule type" value="Genomic_DNA"/>
</dbReference>
<protein>
    <recommendedName>
        <fullName evidence="7">Calponin-homology (CH) domain-containing protein</fullName>
    </recommendedName>
</protein>